<dbReference type="GO" id="GO:0008270">
    <property type="term" value="F:zinc ion binding"/>
    <property type="evidence" value="ECO:0007669"/>
    <property type="project" value="UniProtKB-KW"/>
</dbReference>
<dbReference type="InterPro" id="IPR043136">
    <property type="entry name" value="B30.2/SPRY_sf"/>
</dbReference>
<accession>A0AAU9WYE5</accession>
<dbReference type="SUPFAM" id="SSF48371">
    <property type="entry name" value="ARM repeat"/>
    <property type="match status" value="2"/>
</dbReference>
<sequence>MAFDNRRALWLAAGLLSGLGTAFCIAELRKFIREKCTRKPLSHLEDNIKLEDLEILVRSSNYSLRKSAEQVVLDKAMKNKNLDFIVNACFSDDEFQVLKAVVALAMLVKNSERNEREKLIEHKVLESLSHSLVQSVQVGYRRLVEMGGYDLRLQRCASESLFHLIYDEETTKLRLAQSNSSIFAVVLQLISEGRSKEVMRWSLFIVHQLASCDSLRPELLANGVIPAVSAMLVRNQGDFILMKTCLHTMVMFVNNTTESEIAHLKEMAKYDVFRTAVVSLRADDGDLVYWAAGLLHQFAIQDLYKAEICATPNIVKSLQNVLCSSEATLQRLILRLLSFLCVGSKSFRNSVLHCSSLVARLPVCLASGDTDIVHWSVVLLHDLVLSEGNPAANRAAALRVLSMATDVIKALVPLACRQDNILIRMVAELLGLFCTIENLQSRVLEDGCLKAVLAYSESADTELQFWASALLLNMAMTSDGVKKEIIMLGGLKSLMELAIGDSDHPQCSAHAAKTLVMLGFLDTEIPVCIKSLGYKNGDRVSILINGKEHCPNKPGINIVVMDFTTFNVTEAAAFDTGHDKEASDHLVEFVDMIPIGTLVFIAVRGEADYYMTDKARLSLKDIGIEDYNFKTGELWTFCGYKRRDGAVQISLQRGFDVVELSTTLSLGYHSNEQVQGYILLPLIDLLMSTPASLAISKVSELELLTVLARHDHHKEVMVNSEGFMEYIVQLIYSMANKTADHLRANPLLIAHCIGAMKIITAISISQEIHDKFTEYNVLDCVLSLLSLINSIQLERLKQQLKTRTGRMGQTDILVIEAEDFSDNEIVQPVEENAVSHVVNSPEGNFSSVPEEVKLTASGLRTPVHGPTTDEPASVKSGSPFYSTFEKKSNTKPLLTESVTGEAIIQDDLDEAFSTLTGLSVITLYNCIDLISSLEEFRRRLSKAETMRILWCRLLTASCGSSTIQQIELATEMLLNSCCCMTMLGKYTTELVVELDEQTKTPALVLSADRLEASNPNWTFESVHATLCVGRGMSTVPPYPAGWYYEVTLKCTGILQIGWQTEECRYGPERGVGVGDDKNSCAFDGARCKVWSGPPSEQLNNDYGKEWSYGDVLSCLFSWNGEVSFWLNGVDMGVAFRGLNPGVNWYPAASIAMDQQCCFNFGGKPFRYEMPDGYIAVSHVVSNLVKKASLRLSSCWTPISGSFESIVEEDEEVIDDQELEASETKTDDTAQTLSIQTCDKEPSSVAMKEEQPSVLSLEHSVADSDVLFDYQDTSSVSECSLALSPEPTNHSLTFVTPPSGVFTTPQSSPPKVSGHDVFFPGTEPEPSPFEVVSTGDETVSEEKPPFEEKHVTSTPYLGVGPLRDSIGRHFEARSRLSSWPQVATPGESFIEPIVPCLYFEAELKFAPCRVKQMGFINVETREKIYCDVHDGHLQFPKSSIPTPHEQQSFRVPDVVGCAVILSTGQIMFTLDGVATGQFYDFPSSKPSSMVIENLFPYISCTRIRCNYGQRSFLFGDANNKESLVMSGALLHGLAEENLRL</sequence>
<dbReference type="InterPro" id="IPR045129">
    <property type="entry name" value="RNF123/RKP/RSPRY1"/>
</dbReference>
<dbReference type="InterPro" id="IPR016024">
    <property type="entry name" value="ARM-type_fold"/>
</dbReference>
<dbReference type="InterPro" id="IPR013320">
    <property type="entry name" value="ConA-like_dom_sf"/>
</dbReference>
<dbReference type="SUPFAM" id="SSF49899">
    <property type="entry name" value="Concanavalin A-like lectins/glucanases"/>
    <property type="match status" value="1"/>
</dbReference>
<dbReference type="PROSITE" id="PS52031">
    <property type="entry name" value="GG_LECTIN"/>
    <property type="match status" value="1"/>
</dbReference>
<evidence type="ECO:0000256" key="2">
    <source>
        <dbReference type="ARBA" id="ARBA00022771"/>
    </source>
</evidence>
<feature type="domain" description="B30.2/SPRY" evidence="4">
    <location>
        <begin position="972"/>
        <end position="1165"/>
    </location>
</feature>
<keyword evidence="3" id="KW-0862">Zinc</keyword>
<comment type="caution">
    <text evidence="5">The sequence shown here is derived from an EMBL/GenBank/DDBJ whole genome shotgun (WGS) entry which is preliminary data.</text>
</comment>
<keyword evidence="2" id="KW-0863">Zinc-finger</keyword>
<gene>
    <name evidence="5" type="ORF">PMEA_00013725</name>
</gene>
<name>A0AAU9WYE5_9CNID</name>
<dbReference type="GO" id="GO:0051603">
    <property type="term" value="P:proteolysis involved in protein catabolic process"/>
    <property type="evidence" value="ECO:0007669"/>
    <property type="project" value="TreeGrafter"/>
</dbReference>
<dbReference type="SMART" id="SM00449">
    <property type="entry name" value="SPRY"/>
    <property type="match status" value="1"/>
</dbReference>
<dbReference type="Gene3D" id="1.25.10.10">
    <property type="entry name" value="Leucine-rich Repeat Variant"/>
    <property type="match status" value="2"/>
</dbReference>
<dbReference type="EMBL" id="CALNXJ010000024">
    <property type="protein sequence ID" value="CAH3129897.1"/>
    <property type="molecule type" value="Genomic_DNA"/>
</dbReference>
<protein>
    <recommendedName>
        <fullName evidence="4">B30.2/SPRY domain-containing protein</fullName>
    </recommendedName>
</protein>
<evidence type="ECO:0000256" key="1">
    <source>
        <dbReference type="ARBA" id="ARBA00022723"/>
    </source>
</evidence>
<dbReference type="Pfam" id="PF15711">
    <property type="entry name" value="ILEI"/>
    <property type="match status" value="1"/>
</dbReference>
<dbReference type="InterPro" id="IPR039477">
    <property type="entry name" value="ILEI/PANDER_dom"/>
</dbReference>
<dbReference type="Proteomes" id="UP001159428">
    <property type="component" value="Unassembled WGS sequence"/>
</dbReference>
<evidence type="ECO:0000313" key="6">
    <source>
        <dbReference type="Proteomes" id="UP001159428"/>
    </source>
</evidence>
<dbReference type="PROSITE" id="PS50188">
    <property type="entry name" value="B302_SPRY"/>
    <property type="match status" value="1"/>
</dbReference>
<dbReference type="Pfam" id="PF00622">
    <property type="entry name" value="SPRY"/>
    <property type="match status" value="1"/>
</dbReference>
<keyword evidence="6" id="KW-1185">Reference proteome</keyword>
<dbReference type="Gene3D" id="2.60.120.920">
    <property type="match status" value="2"/>
</dbReference>
<proteinExistence type="predicted"/>
<dbReference type="InterPro" id="IPR011989">
    <property type="entry name" value="ARM-like"/>
</dbReference>
<evidence type="ECO:0000313" key="5">
    <source>
        <dbReference type="EMBL" id="CAH3129897.1"/>
    </source>
</evidence>
<dbReference type="GO" id="GO:0004842">
    <property type="term" value="F:ubiquitin-protein transferase activity"/>
    <property type="evidence" value="ECO:0007669"/>
    <property type="project" value="InterPro"/>
</dbReference>
<evidence type="ECO:0000259" key="4">
    <source>
        <dbReference type="PROSITE" id="PS50188"/>
    </source>
</evidence>
<dbReference type="GO" id="GO:0005737">
    <property type="term" value="C:cytoplasm"/>
    <property type="evidence" value="ECO:0007669"/>
    <property type="project" value="TreeGrafter"/>
</dbReference>
<dbReference type="InterPro" id="IPR001870">
    <property type="entry name" value="B30.2/SPRY"/>
</dbReference>
<dbReference type="InterPro" id="IPR003877">
    <property type="entry name" value="SPRY_dom"/>
</dbReference>
<dbReference type="PANTHER" id="PTHR13363">
    <property type="entry name" value="RING FINGER AND SRY DOMAIN-CONTAINING"/>
    <property type="match status" value="1"/>
</dbReference>
<dbReference type="PANTHER" id="PTHR13363:SF0">
    <property type="entry name" value="B30.2_SPRY DOMAIN-CONTAINING PROTEIN"/>
    <property type="match status" value="1"/>
</dbReference>
<evidence type="ECO:0000256" key="3">
    <source>
        <dbReference type="ARBA" id="ARBA00022833"/>
    </source>
</evidence>
<organism evidence="5 6">
    <name type="scientific">Pocillopora meandrina</name>
    <dbReference type="NCBI Taxonomy" id="46732"/>
    <lineage>
        <taxon>Eukaryota</taxon>
        <taxon>Metazoa</taxon>
        <taxon>Cnidaria</taxon>
        <taxon>Anthozoa</taxon>
        <taxon>Hexacorallia</taxon>
        <taxon>Scleractinia</taxon>
        <taxon>Astrocoeniina</taxon>
        <taxon>Pocilloporidae</taxon>
        <taxon>Pocillopora</taxon>
    </lineage>
</organism>
<reference evidence="5 6" key="1">
    <citation type="submission" date="2022-05" db="EMBL/GenBank/DDBJ databases">
        <authorList>
            <consortium name="Genoscope - CEA"/>
            <person name="William W."/>
        </authorList>
    </citation>
    <scope>NUCLEOTIDE SEQUENCE [LARGE SCALE GENOMIC DNA]</scope>
</reference>
<keyword evidence="1" id="KW-0479">Metal-binding</keyword>